<evidence type="ECO:0000256" key="4">
    <source>
        <dbReference type="ARBA" id="ARBA00022723"/>
    </source>
</evidence>
<feature type="compositionally biased region" description="Basic and acidic residues" evidence="10">
    <location>
        <begin position="110"/>
        <end position="150"/>
    </location>
</feature>
<evidence type="ECO:0000256" key="3">
    <source>
        <dbReference type="ARBA" id="ARBA00022722"/>
    </source>
</evidence>
<sequence>MEEHIPATFRHVLTLPRTFLLFLGVPLAMVQHRGQGIAKARDQGYSDVVLETSVIQQGPDVLITSGRGYACVFPQDADSPIWIPDRLVRPTEGQAAQKEEVAKAAEAAGDSDKENETTVFADKKNHLDEDQAPDERSKNLAETARKTPNS</sequence>
<evidence type="ECO:0000256" key="7">
    <source>
        <dbReference type="ARBA" id="ARBA00022908"/>
    </source>
</evidence>
<dbReference type="Gene3D" id="2.30.30.10">
    <property type="entry name" value="Integrase, C-terminal domain superfamily, retroviral"/>
    <property type="match status" value="1"/>
</dbReference>
<dbReference type="SUPFAM" id="SSF50122">
    <property type="entry name" value="DNA-binding domain of retroviral integrase"/>
    <property type="match status" value="1"/>
</dbReference>
<keyword evidence="5" id="KW-0255">Endonuclease</keyword>
<name>A0A061HWT7_CRIGR</name>
<evidence type="ECO:0000256" key="9">
    <source>
        <dbReference type="PROSITE-ProRule" id="PRU00506"/>
    </source>
</evidence>
<keyword evidence="4" id="KW-0479">Metal-binding</keyword>
<dbReference type="EC" id="3.1.26.4" evidence="13"/>
<dbReference type="Pfam" id="PF00552">
    <property type="entry name" value="IN_DBD_C"/>
    <property type="match status" value="1"/>
</dbReference>
<evidence type="ECO:0000313" key="13">
    <source>
        <dbReference type="EMBL" id="ERE66315.1"/>
    </source>
</evidence>
<evidence type="ECO:0000259" key="12">
    <source>
        <dbReference type="PROSITE" id="PS51027"/>
    </source>
</evidence>
<feature type="domain" description="Integrase-type" evidence="12">
    <location>
        <begin position="36"/>
        <end position="93"/>
    </location>
</feature>
<evidence type="ECO:0000256" key="10">
    <source>
        <dbReference type="SAM" id="MobiDB-lite"/>
    </source>
</evidence>
<dbReference type="GO" id="GO:0016779">
    <property type="term" value="F:nucleotidyltransferase activity"/>
    <property type="evidence" value="ECO:0007669"/>
    <property type="project" value="UniProtKB-KW"/>
</dbReference>
<keyword evidence="6 13" id="KW-0378">Hydrolase</keyword>
<keyword evidence="8" id="KW-0238">DNA-binding</keyword>
<dbReference type="EMBL" id="KE682692">
    <property type="protein sequence ID" value="ERE66315.1"/>
    <property type="molecule type" value="Genomic_DNA"/>
</dbReference>
<dbReference type="GO" id="GO:0003677">
    <property type="term" value="F:DNA binding"/>
    <property type="evidence" value="ECO:0007669"/>
    <property type="project" value="UniProtKB-KW"/>
</dbReference>
<keyword evidence="2" id="KW-0548">Nucleotidyltransferase</keyword>
<feature type="DNA-binding region" description="Integrase-type" evidence="9">
    <location>
        <begin position="36"/>
        <end position="93"/>
    </location>
</feature>
<keyword evidence="1 13" id="KW-0808">Transferase</keyword>
<evidence type="ECO:0000256" key="5">
    <source>
        <dbReference type="ARBA" id="ARBA00022759"/>
    </source>
</evidence>
<dbReference type="AlphaFoldDB" id="A0A061HWT7"/>
<evidence type="ECO:0000256" key="8">
    <source>
        <dbReference type="ARBA" id="ARBA00023125"/>
    </source>
</evidence>
<evidence type="ECO:0000256" key="2">
    <source>
        <dbReference type="ARBA" id="ARBA00022695"/>
    </source>
</evidence>
<gene>
    <name evidence="13" type="ORF">H671_8g19537</name>
</gene>
<dbReference type="GO" id="GO:0046872">
    <property type="term" value="F:metal ion binding"/>
    <property type="evidence" value="ECO:0007669"/>
    <property type="project" value="UniProtKB-KW"/>
</dbReference>
<evidence type="ECO:0000256" key="6">
    <source>
        <dbReference type="ARBA" id="ARBA00022801"/>
    </source>
</evidence>
<dbReference type="InterPro" id="IPR001037">
    <property type="entry name" value="Integrase_C_retrovir"/>
</dbReference>
<dbReference type="Proteomes" id="UP000030759">
    <property type="component" value="Unassembled WGS sequence"/>
</dbReference>
<proteinExistence type="predicted"/>
<keyword evidence="11" id="KW-0732">Signal</keyword>
<dbReference type="InterPro" id="IPR036862">
    <property type="entry name" value="Integrase_C_dom_sf_retrovir"/>
</dbReference>
<accession>A0A061HWT7</accession>
<keyword evidence="3" id="KW-0540">Nuclease</keyword>
<evidence type="ECO:0000313" key="14">
    <source>
        <dbReference type="Proteomes" id="UP000030759"/>
    </source>
</evidence>
<evidence type="ECO:0000256" key="1">
    <source>
        <dbReference type="ARBA" id="ARBA00022679"/>
    </source>
</evidence>
<protein>
    <submittedName>
        <fullName evidence="13">Putative N-acetyltransferase CML2-like protein</fullName>
        <ecNumber evidence="13">3.1.26.4</ecNumber>
    </submittedName>
</protein>
<keyword evidence="7" id="KW-0229">DNA integration</keyword>
<feature type="signal peptide" evidence="11">
    <location>
        <begin position="1"/>
        <end position="28"/>
    </location>
</feature>
<dbReference type="GO" id="GO:0004523">
    <property type="term" value="F:RNA-DNA hybrid ribonuclease activity"/>
    <property type="evidence" value="ECO:0007669"/>
    <property type="project" value="UniProtKB-EC"/>
</dbReference>
<feature type="region of interest" description="Disordered" evidence="10">
    <location>
        <begin position="90"/>
        <end position="150"/>
    </location>
</feature>
<evidence type="ECO:0000256" key="11">
    <source>
        <dbReference type="SAM" id="SignalP"/>
    </source>
</evidence>
<feature type="chain" id="PRO_5001600249" evidence="11">
    <location>
        <begin position="29"/>
        <end position="150"/>
    </location>
</feature>
<organism evidence="13 14">
    <name type="scientific">Cricetulus griseus</name>
    <name type="common">Chinese hamster</name>
    <name type="synonym">Cricetulus barabensis griseus</name>
    <dbReference type="NCBI Taxonomy" id="10029"/>
    <lineage>
        <taxon>Eukaryota</taxon>
        <taxon>Metazoa</taxon>
        <taxon>Chordata</taxon>
        <taxon>Craniata</taxon>
        <taxon>Vertebrata</taxon>
        <taxon>Euteleostomi</taxon>
        <taxon>Mammalia</taxon>
        <taxon>Eutheria</taxon>
        <taxon>Euarchontoglires</taxon>
        <taxon>Glires</taxon>
        <taxon>Rodentia</taxon>
        <taxon>Myomorpha</taxon>
        <taxon>Muroidea</taxon>
        <taxon>Cricetidae</taxon>
        <taxon>Cricetinae</taxon>
        <taxon>Cricetulus</taxon>
    </lineage>
</organism>
<dbReference type="PROSITE" id="PS51027">
    <property type="entry name" value="INTEGRASE_DBD"/>
    <property type="match status" value="1"/>
</dbReference>
<reference evidence="14" key="1">
    <citation type="journal article" date="2013" name="Nat. Biotechnol.">
        <title>Chinese hamster genome sequenced from sorted chromosomes.</title>
        <authorList>
            <person name="Brinkrolf K."/>
            <person name="Rupp O."/>
            <person name="Laux H."/>
            <person name="Kollin F."/>
            <person name="Ernst W."/>
            <person name="Linke B."/>
            <person name="Kofler R."/>
            <person name="Romand S."/>
            <person name="Hesse F."/>
            <person name="Budach W.E."/>
            <person name="Galosy S."/>
            <person name="Muller D."/>
            <person name="Noll T."/>
            <person name="Wienberg J."/>
            <person name="Jostock T."/>
            <person name="Leonard M."/>
            <person name="Grillari J."/>
            <person name="Tauch A."/>
            <person name="Goesmann A."/>
            <person name="Helk B."/>
            <person name="Mott J.E."/>
            <person name="Puhler A."/>
            <person name="Borth N."/>
        </authorList>
    </citation>
    <scope>NUCLEOTIDE SEQUENCE [LARGE SCALE GENOMIC DNA]</scope>
    <source>
        <strain evidence="14">17A/GY</strain>
    </source>
</reference>
<dbReference type="GO" id="GO:0015074">
    <property type="term" value="P:DNA integration"/>
    <property type="evidence" value="ECO:0007669"/>
    <property type="project" value="UniProtKB-KW"/>
</dbReference>